<dbReference type="Gene3D" id="3.40.47.10">
    <property type="match status" value="2"/>
</dbReference>
<dbReference type="RefSeq" id="WP_369171287.1">
    <property type="nucleotide sequence ID" value="NZ_CP163439.1"/>
</dbReference>
<dbReference type="InterPro" id="IPR016039">
    <property type="entry name" value="Thiolase-like"/>
</dbReference>
<name>A0AB39Q6A0_9ACTN</name>
<proteinExistence type="predicted"/>
<dbReference type="GO" id="GO:0016747">
    <property type="term" value="F:acyltransferase activity, transferring groups other than amino-acyl groups"/>
    <property type="evidence" value="ECO:0007669"/>
    <property type="project" value="UniProtKB-ARBA"/>
</dbReference>
<gene>
    <name evidence="1" type="ORF">AB5J49_26775</name>
</gene>
<dbReference type="SUPFAM" id="SSF53901">
    <property type="entry name" value="Thiolase-like"/>
    <property type="match status" value="1"/>
</dbReference>
<protein>
    <recommendedName>
        <fullName evidence="2">3-oxoacyl-ACP synthase</fullName>
    </recommendedName>
</protein>
<evidence type="ECO:0000313" key="1">
    <source>
        <dbReference type="EMBL" id="XDQ36649.1"/>
    </source>
</evidence>
<dbReference type="EMBL" id="CP163439">
    <property type="protein sequence ID" value="XDQ36649.1"/>
    <property type="molecule type" value="Genomic_DNA"/>
</dbReference>
<reference evidence="1" key="1">
    <citation type="submission" date="2024-07" db="EMBL/GenBank/DDBJ databases">
        <authorList>
            <person name="Yu S.T."/>
        </authorList>
    </citation>
    <scope>NUCLEOTIDE SEQUENCE</scope>
    <source>
        <strain evidence="1">R28</strain>
    </source>
</reference>
<sequence length="306" mass="32869">MTDHQHIGLGAFACTFGAVEQKPEDIPDFERLWREQSPDAEFTSMGCRTFRRFSGPVEDYVIDTVRTTLRDGSVRPADVDRIVFATSDARIGSLRPDFAAHVLSSLGLVNCVPVMVSFQQCCSSLAALRHARDLLADDGVRNVVLVSLDFTPDDADRVRSFALFSDAVASCLITRSDGLVRLRSAAVGVDHAGLLGRDSFLSRQQVAQSSLAAALGEGDLVPSDVTKVFPTNLYRPVALFNATIAGIGREQLHFAGPLEAYGHCGNSDWMINLADYHEKVGISPGGTYLAQSSAPGFFACALLAGA</sequence>
<dbReference type="AlphaFoldDB" id="A0AB39Q6A0"/>
<organism evidence="1">
    <name type="scientific">Streptomyces sp. R28</name>
    <dbReference type="NCBI Taxonomy" id="3238628"/>
    <lineage>
        <taxon>Bacteria</taxon>
        <taxon>Bacillati</taxon>
        <taxon>Actinomycetota</taxon>
        <taxon>Actinomycetes</taxon>
        <taxon>Kitasatosporales</taxon>
        <taxon>Streptomycetaceae</taxon>
        <taxon>Streptomyces</taxon>
    </lineage>
</organism>
<evidence type="ECO:0008006" key="2">
    <source>
        <dbReference type="Google" id="ProtNLM"/>
    </source>
</evidence>
<accession>A0AB39Q6A0</accession>